<reference evidence="3" key="1">
    <citation type="submission" date="2019-06" db="EMBL/GenBank/DDBJ databases">
        <title>Draft genome sequence of the griseofulvin-producing fungus Xylaria cubensis strain G536.</title>
        <authorList>
            <person name="Mead M.E."/>
            <person name="Raja H.A."/>
            <person name="Steenwyk J.L."/>
            <person name="Knowles S.L."/>
            <person name="Oberlies N.H."/>
            <person name="Rokas A."/>
        </authorList>
    </citation>
    <scope>NUCLEOTIDE SEQUENCE [LARGE SCALE GENOMIC DNA]</scope>
    <source>
        <strain evidence="3">G536</strain>
    </source>
</reference>
<keyword evidence="3" id="KW-1185">Reference proteome</keyword>
<feature type="region of interest" description="Disordered" evidence="1">
    <location>
        <begin position="54"/>
        <end position="77"/>
    </location>
</feature>
<proteinExistence type="predicted"/>
<comment type="caution">
    <text evidence="2">The sequence shown here is derived from an EMBL/GenBank/DDBJ whole genome shotgun (WGS) entry which is preliminary data.</text>
</comment>
<sequence>MPGTFIHQKEEKSISLLEYSSIGNDSPTQNTNVDSAVDMTFPEAIDKELAKYENPNSESKMNLHNISSPSVNRSNNHPGMIYKSTIVSDSARIPISVVNGMPYSFEHLMEMGNALAKARRERAFPTTITPNYNIQAVIDDYQDLQRLNIAREAESDTRDHAFRPDISRLYIEIQRKIQDRDLTQGEVAAEANVRARLGGFANSTGAETGMYNLMRHAVQSVLRLNHLTPENGDNLVDSAATRVVNEIRTTVQSQAIRGAHGVTEKNMDIVMEQVFSAIENALSHGVGTQANRLDGQINNMSTITNAQNAQVNTIAIHVGAIDNHVHALGNNVNAMSSLVNSTNGNVTALTTNVGSLQTVVNMIPQMASNAIRDMLPGIIGPAVETAVGPAVGTAVEKAFENAISNELIARLQVFAHAVQEARTRAEIINNPYYRTSKTTKRRSWFGFFRKHYSHRKSCIGPAY</sequence>
<protein>
    <submittedName>
        <fullName evidence="2">Uncharacterized protein</fullName>
    </submittedName>
</protein>
<gene>
    <name evidence="2" type="ORF">FHL15_008673</name>
</gene>
<dbReference type="STRING" id="2512241.A0A553HRC3"/>
<organism evidence="2 3">
    <name type="scientific">Xylaria flabelliformis</name>
    <dbReference type="NCBI Taxonomy" id="2512241"/>
    <lineage>
        <taxon>Eukaryota</taxon>
        <taxon>Fungi</taxon>
        <taxon>Dikarya</taxon>
        <taxon>Ascomycota</taxon>
        <taxon>Pezizomycotina</taxon>
        <taxon>Sordariomycetes</taxon>
        <taxon>Xylariomycetidae</taxon>
        <taxon>Xylariales</taxon>
        <taxon>Xylariaceae</taxon>
        <taxon>Xylaria</taxon>
    </lineage>
</organism>
<evidence type="ECO:0000313" key="2">
    <source>
        <dbReference type="EMBL" id="TRX90504.1"/>
    </source>
</evidence>
<dbReference type="AlphaFoldDB" id="A0A553HRC3"/>
<accession>A0A553HRC3</accession>
<name>A0A553HRC3_9PEZI</name>
<evidence type="ECO:0000256" key="1">
    <source>
        <dbReference type="SAM" id="MobiDB-lite"/>
    </source>
</evidence>
<dbReference type="Proteomes" id="UP000319160">
    <property type="component" value="Unassembled WGS sequence"/>
</dbReference>
<evidence type="ECO:0000313" key="3">
    <source>
        <dbReference type="Proteomes" id="UP000319160"/>
    </source>
</evidence>
<dbReference type="EMBL" id="VFLP01000055">
    <property type="protein sequence ID" value="TRX90504.1"/>
    <property type="molecule type" value="Genomic_DNA"/>
</dbReference>
<dbReference type="OrthoDB" id="3903267at2759"/>